<dbReference type="AlphaFoldDB" id="A0A074ZCC0"/>
<gene>
    <name evidence="1" type="ORF">T265_07508</name>
</gene>
<dbReference type="Proteomes" id="UP000054324">
    <property type="component" value="Unassembled WGS sequence"/>
</dbReference>
<accession>A0A074ZCC0</accession>
<sequence length="220" mass="24766">MALGYRRPVRAFGIAALTRLSDLAICYRFLEEHHKYVDDIFMLVSNGSKMEPATGGELQFKTIVSSGVHNLLPTTPWCVHAGQFVFSRKSARNMPIYYLRRSAIAQQLRSELAQQISTVKQHYAGSEHVDEAGQYERSNTSGSARNMPIYYLRRSAIAQQLRSELAQQISTVKQHYAGSEHVDKAGQYERCNTSGVWCCLSDFSNSTTRSLNVVEIAIHD</sequence>
<evidence type="ECO:0000313" key="1">
    <source>
        <dbReference type="EMBL" id="KER24946.1"/>
    </source>
</evidence>
<dbReference type="RefSeq" id="XP_009171309.1">
    <property type="nucleotide sequence ID" value="XM_009173045.1"/>
</dbReference>
<dbReference type="KEGG" id="ovi:T265_07508"/>
<organism evidence="1 2">
    <name type="scientific">Opisthorchis viverrini</name>
    <name type="common">Southeast Asian liver fluke</name>
    <dbReference type="NCBI Taxonomy" id="6198"/>
    <lineage>
        <taxon>Eukaryota</taxon>
        <taxon>Metazoa</taxon>
        <taxon>Spiralia</taxon>
        <taxon>Lophotrochozoa</taxon>
        <taxon>Platyhelminthes</taxon>
        <taxon>Trematoda</taxon>
        <taxon>Digenea</taxon>
        <taxon>Opisthorchiida</taxon>
        <taxon>Opisthorchiata</taxon>
        <taxon>Opisthorchiidae</taxon>
        <taxon>Opisthorchis</taxon>
    </lineage>
</organism>
<dbReference type="CTD" id="20321687"/>
<protein>
    <submittedName>
        <fullName evidence="1">Uncharacterized protein</fullName>
    </submittedName>
</protein>
<name>A0A074ZCC0_OPIVI</name>
<dbReference type="GeneID" id="20321687"/>
<reference evidence="1 2" key="1">
    <citation type="submission" date="2013-11" db="EMBL/GenBank/DDBJ databases">
        <title>Opisthorchis viverrini - life in the bile duct.</title>
        <authorList>
            <person name="Young N.D."/>
            <person name="Nagarajan N."/>
            <person name="Lin S.J."/>
            <person name="Korhonen P.K."/>
            <person name="Jex A.R."/>
            <person name="Hall R.S."/>
            <person name="Safavi-Hemami H."/>
            <person name="Kaewkong W."/>
            <person name="Bertrand D."/>
            <person name="Gao S."/>
            <person name="Seet Q."/>
            <person name="Wongkham S."/>
            <person name="Teh B.T."/>
            <person name="Wongkham C."/>
            <person name="Intapan P.M."/>
            <person name="Maleewong W."/>
            <person name="Yang X."/>
            <person name="Hu M."/>
            <person name="Wang Z."/>
            <person name="Hofmann A."/>
            <person name="Sternberg P.W."/>
            <person name="Tan P."/>
            <person name="Wang J."/>
            <person name="Gasser R.B."/>
        </authorList>
    </citation>
    <scope>NUCLEOTIDE SEQUENCE [LARGE SCALE GENOMIC DNA]</scope>
</reference>
<proteinExistence type="predicted"/>
<evidence type="ECO:0000313" key="2">
    <source>
        <dbReference type="Proteomes" id="UP000054324"/>
    </source>
</evidence>
<dbReference type="EMBL" id="KL596792">
    <property type="protein sequence ID" value="KER24946.1"/>
    <property type="molecule type" value="Genomic_DNA"/>
</dbReference>
<keyword evidence="2" id="KW-1185">Reference proteome</keyword>